<reference evidence="2 3" key="1">
    <citation type="submission" date="2016-10" db="EMBL/GenBank/DDBJ databases">
        <authorList>
            <person name="de Groot N.N."/>
        </authorList>
    </citation>
    <scope>NUCLEOTIDE SEQUENCE [LARGE SCALE GENOMIC DNA]</scope>
    <source>
        <strain evidence="2 3">DSM 13305</strain>
    </source>
</reference>
<feature type="transmembrane region" description="Helical" evidence="1">
    <location>
        <begin position="416"/>
        <end position="435"/>
    </location>
</feature>
<protein>
    <submittedName>
        <fullName evidence="2">Uncharacterized protein</fullName>
    </submittedName>
</protein>
<name>A0A1H8RU69_9FIRM</name>
<feature type="transmembrane region" description="Helical" evidence="1">
    <location>
        <begin position="392"/>
        <end position="410"/>
    </location>
</feature>
<feature type="transmembrane region" description="Helical" evidence="1">
    <location>
        <begin position="360"/>
        <end position="385"/>
    </location>
</feature>
<keyword evidence="1" id="KW-1133">Transmembrane helix</keyword>
<feature type="transmembrane region" description="Helical" evidence="1">
    <location>
        <begin position="653"/>
        <end position="678"/>
    </location>
</feature>
<feature type="transmembrane region" description="Helical" evidence="1">
    <location>
        <begin position="595"/>
        <end position="610"/>
    </location>
</feature>
<feature type="transmembrane region" description="Helical" evidence="1">
    <location>
        <begin position="492"/>
        <end position="512"/>
    </location>
</feature>
<dbReference type="EMBL" id="FODY01000004">
    <property type="protein sequence ID" value="SEO69892.1"/>
    <property type="molecule type" value="Genomic_DNA"/>
</dbReference>
<feature type="transmembrane region" description="Helical" evidence="1">
    <location>
        <begin position="617"/>
        <end position="633"/>
    </location>
</feature>
<organism evidence="2 3">
    <name type="scientific">Propionispora vibrioides</name>
    <dbReference type="NCBI Taxonomy" id="112903"/>
    <lineage>
        <taxon>Bacteria</taxon>
        <taxon>Bacillati</taxon>
        <taxon>Bacillota</taxon>
        <taxon>Negativicutes</taxon>
        <taxon>Selenomonadales</taxon>
        <taxon>Sporomusaceae</taxon>
        <taxon>Propionispora</taxon>
    </lineage>
</organism>
<keyword evidence="1" id="KW-0812">Transmembrane</keyword>
<dbReference type="OrthoDB" id="3805529at2"/>
<dbReference type="InterPro" id="IPR043748">
    <property type="entry name" value="DUF5693"/>
</dbReference>
<feature type="transmembrane region" description="Helical" evidence="1">
    <location>
        <begin position="456"/>
        <end position="480"/>
    </location>
</feature>
<dbReference type="STRING" id="112903.SAMN04490178_10480"/>
<keyword evidence="3" id="KW-1185">Reference proteome</keyword>
<sequence>MTEYRYNKLLILCIAVGFLAALAIGWQRHGLEENNSRVELVMDYEDITGLAQIEGVPVPELMHQFKDAGITSLAVYETTLEKLNKSGKILAVPGSQLLQQYRTGSMNDPRWRNFIEAGRILPEDVYIVGQDPLTFAEVKSDLLRRLSPERVVVLEEGTAPVLAVKASFEKLEKWNLGLSTAEMKEAAGYGFYVVARPTNYNKVTEDDVDAVFDRLRDIPGVSSLMFVGDEVLGYPDLLPHTVKRMQEQQLTLDMIEHPLQLQFLKQDGLLPLAAANHYRSARVYVIPKDEQPKLKPDEAIHRWVLTDQERNIRVNLLRNYEKPELGKTLVETNLDYVAGVRDALLENSFTIGPATYFPPYFPSALLLALVIFGTTAAGVLFLTLVYPFKPRYQYLLLALLTIGLSLPVLAGGGTLIRQATATMSAILFPVLSMTWQLDRWRANESLGSKTGLGRMLVLGTVGLTVTVLLSIMGGLFVGAVLADVRFLLEMEIFRGVKLIFVAPLVLITWVYLTRYSLFEEQLPLDRAGIGRQISKVLNYPVYLKTLLGAAFVAIAAWVYIGRSGHTAGVPVSALELKLRYFLEQVMYARPRGKEFVIGHPAFYLLLMAFCRRWPSTLRYSLVVVATIGQGSLAETFAHMRTPIFMSFIRGLDGLFMGIVCGIAALIGVQVLHYLLFVLGRRPAGHE</sequence>
<feature type="transmembrane region" description="Helical" evidence="1">
    <location>
        <begin position="541"/>
        <end position="560"/>
    </location>
</feature>
<accession>A0A1H8RU69</accession>
<dbReference type="AlphaFoldDB" id="A0A1H8RU69"/>
<evidence type="ECO:0000256" key="1">
    <source>
        <dbReference type="SAM" id="Phobius"/>
    </source>
</evidence>
<dbReference type="Proteomes" id="UP000198847">
    <property type="component" value="Unassembled WGS sequence"/>
</dbReference>
<evidence type="ECO:0000313" key="2">
    <source>
        <dbReference type="EMBL" id="SEO69892.1"/>
    </source>
</evidence>
<dbReference type="Pfam" id="PF18949">
    <property type="entry name" value="DUF5693"/>
    <property type="match status" value="1"/>
</dbReference>
<gene>
    <name evidence="2" type="ORF">SAMN04490178_10480</name>
</gene>
<proteinExistence type="predicted"/>
<evidence type="ECO:0000313" key="3">
    <source>
        <dbReference type="Proteomes" id="UP000198847"/>
    </source>
</evidence>
<keyword evidence="1" id="KW-0472">Membrane</keyword>
<dbReference type="RefSeq" id="WP_091744389.1">
    <property type="nucleotide sequence ID" value="NZ_FODY01000004.1"/>
</dbReference>